<dbReference type="Gene3D" id="3.40.50.1820">
    <property type="entry name" value="alpha/beta hydrolase"/>
    <property type="match status" value="1"/>
</dbReference>
<proteinExistence type="predicted"/>
<accession>E0XQ64</accession>
<name>E0XQ64_9BACT</name>
<feature type="domain" description="AB hydrolase-1" evidence="1">
    <location>
        <begin position="151"/>
        <end position="217"/>
    </location>
</feature>
<keyword evidence="2" id="KW-0808">Transferase</keyword>
<dbReference type="InterPro" id="IPR029058">
    <property type="entry name" value="AB_hydrolase_fold"/>
</dbReference>
<keyword evidence="2" id="KW-0378">Hydrolase</keyword>
<dbReference type="InterPro" id="IPR050266">
    <property type="entry name" value="AB_hydrolase_sf"/>
</dbReference>
<keyword evidence="2" id="KW-0012">Acyltransferase</keyword>
<dbReference type="AlphaFoldDB" id="E0XQ64"/>
<reference evidence="2" key="1">
    <citation type="journal article" date="2011" name="Environ. Microbiol.">
        <title>Time-series analyses of Monterey Bay coastal microbial picoplankton using a 'genome proxy' microarray.</title>
        <authorList>
            <person name="Rich V.I."/>
            <person name="Pham V.D."/>
            <person name="Eppley J."/>
            <person name="Shi Y."/>
            <person name="DeLong E.F."/>
        </authorList>
    </citation>
    <scope>NUCLEOTIDE SEQUENCE</scope>
</reference>
<dbReference type="GO" id="GO:0016746">
    <property type="term" value="F:acyltransferase activity"/>
    <property type="evidence" value="ECO:0007669"/>
    <property type="project" value="UniProtKB-KW"/>
</dbReference>
<organism evidence="2">
    <name type="scientific">uncultured bacterium HF4000_009C18</name>
    <dbReference type="NCBI Taxonomy" id="711003"/>
    <lineage>
        <taxon>Bacteria</taxon>
        <taxon>environmental samples</taxon>
    </lineage>
</organism>
<dbReference type="PRINTS" id="PR00111">
    <property type="entry name" value="ABHYDROLASE"/>
</dbReference>
<dbReference type="EMBL" id="GU474840">
    <property type="protein sequence ID" value="ADI16555.1"/>
    <property type="molecule type" value="Genomic_DNA"/>
</dbReference>
<dbReference type="InterPro" id="IPR000073">
    <property type="entry name" value="AB_hydrolase_1"/>
</dbReference>
<evidence type="ECO:0000313" key="2">
    <source>
        <dbReference type="EMBL" id="ADI16555.1"/>
    </source>
</evidence>
<dbReference type="PANTHER" id="PTHR43798">
    <property type="entry name" value="MONOACYLGLYCEROL LIPASE"/>
    <property type="match status" value="1"/>
</dbReference>
<dbReference type="PANTHER" id="PTHR43798:SF33">
    <property type="entry name" value="HYDROLASE, PUTATIVE (AFU_ORTHOLOGUE AFUA_2G14860)-RELATED"/>
    <property type="match status" value="1"/>
</dbReference>
<dbReference type="Pfam" id="PF00561">
    <property type="entry name" value="Abhydrolase_1"/>
    <property type="match status" value="2"/>
</dbReference>
<feature type="domain" description="AB hydrolase-1" evidence="1">
    <location>
        <begin position="17"/>
        <end position="98"/>
    </location>
</feature>
<dbReference type="GO" id="GO:0016020">
    <property type="term" value="C:membrane"/>
    <property type="evidence" value="ECO:0007669"/>
    <property type="project" value="TreeGrafter"/>
</dbReference>
<sequence length="234" mass="26105">MHGSGLTHIVWSLHEQFLASKGYSILSVDLPGHGSSEGPAIKSIEEIAEWIKKLMEKLKINEISYIGHSQGCLAGLEFAYRFPKLIKSLSLIAGSYELPVNPDLINYANGGDMKSVELMMKWGYEGVKKFIGGNPVQKIINSPRQVQEGLAVDLRACNNYKNGLRAASNVNCPTLCILGDKDKMVPLDKGKQMAEKIKNSELQVLKECGHMIIFEKAFEMREIVKKFVEKNHKN</sequence>
<protein>
    <submittedName>
        <fullName evidence="2">Predicted hydrolases or acyltransferases (Alpha/beta hydrolase superfamily)</fullName>
    </submittedName>
</protein>
<evidence type="ECO:0000259" key="1">
    <source>
        <dbReference type="Pfam" id="PF00561"/>
    </source>
</evidence>
<dbReference type="GO" id="GO:0016787">
    <property type="term" value="F:hydrolase activity"/>
    <property type="evidence" value="ECO:0007669"/>
    <property type="project" value="UniProtKB-KW"/>
</dbReference>
<dbReference type="SUPFAM" id="SSF53474">
    <property type="entry name" value="alpha/beta-Hydrolases"/>
    <property type="match status" value="1"/>
</dbReference>